<accession>A0A2T4C2Z5</accession>
<dbReference type="Proteomes" id="UP000240760">
    <property type="component" value="Unassembled WGS sequence"/>
</dbReference>
<dbReference type="AlphaFoldDB" id="A0A2T4C2Z5"/>
<sequence length="153" mass="16683">MRLTRRSRAISYDRSLKRLPLRSRPLDPLPVLCGLLTSRVYSSFSPTTCSLCNSRFHPSAGPLSSSRNLAHTYHPHGSSVSSTELPYFVIVGIPKRTPPCVLCWPLDIGASSGESSSSMPLDFGCPQLRRAGSAPAGHDLHVKLVIRACEKLL</sequence>
<protein>
    <submittedName>
        <fullName evidence="1">Uncharacterized protein</fullName>
    </submittedName>
</protein>
<dbReference type="EMBL" id="KZ679133">
    <property type="protein sequence ID" value="PTB75932.1"/>
    <property type="molecule type" value="Genomic_DNA"/>
</dbReference>
<organism evidence="1 2">
    <name type="scientific">Trichoderma longibrachiatum ATCC 18648</name>
    <dbReference type="NCBI Taxonomy" id="983965"/>
    <lineage>
        <taxon>Eukaryota</taxon>
        <taxon>Fungi</taxon>
        <taxon>Dikarya</taxon>
        <taxon>Ascomycota</taxon>
        <taxon>Pezizomycotina</taxon>
        <taxon>Sordariomycetes</taxon>
        <taxon>Hypocreomycetidae</taxon>
        <taxon>Hypocreales</taxon>
        <taxon>Hypocreaceae</taxon>
        <taxon>Trichoderma</taxon>
    </lineage>
</organism>
<reference evidence="1 2" key="1">
    <citation type="submission" date="2016-07" db="EMBL/GenBank/DDBJ databases">
        <title>Multiple horizontal gene transfer events from other fungi enriched the ability of initially mycotrophic Trichoderma (Ascomycota) to feed on dead plant biomass.</title>
        <authorList>
            <consortium name="DOE Joint Genome Institute"/>
            <person name="Aerts A."/>
            <person name="Atanasova L."/>
            <person name="Chenthamara K."/>
            <person name="Zhang J."/>
            <person name="Grujic M."/>
            <person name="Henrissat B."/>
            <person name="Kuo A."/>
            <person name="Salamov A."/>
            <person name="Lipzen A."/>
            <person name="Labutti K."/>
            <person name="Barry K."/>
            <person name="Miao Y."/>
            <person name="Rahimi M.J."/>
            <person name="Shen Q."/>
            <person name="Grigoriev I.V."/>
            <person name="Kubicek C.P."/>
            <person name="Druzhinina I.S."/>
        </authorList>
    </citation>
    <scope>NUCLEOTIDE SEQUENCE [LARGE SCALE GENOMIC DNA]</scope>
    <source>
        <strain evidence="1 2">ATCC 18648</strain>
    </source>
</reference>
<evidence type="ECO:0000313" key="1">
    <source>
        <dbReference type="EMBL" id="PTB75932.1"/>
    </source>
</evidence>
<keyword evidence="2" id="KW-1185">Reference proteome</keyword>
<proteinExistence type="predicted"/>
<name>A0A2T4C2Z5_TRILO</name>
<evidence type="ECO:0000313" key="2">
    <source>
        <dbReference type="Proteomes" id="UP000240760"/>
    </source>
</evidence>
<gene>
    <name evidence="1" type="ORF">M440DRAFT_332571</name>
</gene>